<evidence type="ECO:0000256" key="3">
    <source>
        <dbReference type="ARBA" id="ARBA00022833"/>
    </source>
</evidence>
<dbReference type="InterPro" id="IPR003656">
    <property type="entry name" value="Znf_BED"/>
</dbReference>
<evidence type="ECO:0000256" key="5">
    <source>
        <dbReference type="ARBA" id="ARBA00023163"/>
    </source>
</evidence>
<evidence type="ECO:0000313" key="9">
    <source>
        <dbReference type="Proteomes" id="UP000595437"/>
    </source>
</evidence>
<keyword evidence="2 6" id="KW-0863">Zinc-finger</keyword>
<protein>
    <submittedName>
        <fullName evidence="8">Zinc finger BED domaincontaining protein 1like</fullName>
    </submittedName>
</protein>
<name>A0A7T8GQX2_CALRO</name>
<dbReference type="GO" id="GO:0003677">
    <property type="term" value="F:DNA binding"/>
    <property type="evidence" value="ECO:0007669"/>
    <property type="project" value="InterPro"/>
</dbReference>
<feature type="non-terminal residue" evidence="8">
    <location>
        <position position="151"/>
    </location>
</feature>
<evidence type="ECO:0000259" key="7">
    <source>
        <dbReference type="PROSITE" id="PS50808"/>
    </source>
</evidence>
<gene>
    <name evidence="8" type="ORF">FKW44_020930</name>
</gene>
<sequence length="151" mass="16553">LTLALEMASSELVAKKNANAPVWAHFGFRQDDKGEPTNLDEPLCRICNKKVAAKDSNTTNLKSHLKNSHPITYARLGLNAATTSSRASSADSGSGKKMQQPGIIGAFTKANVTKYPKGSVRRQHCIDLVTHHITKGMQPFRVVEKPHFKNM</sequence>
<evidence type="ECO:0000313" key="8">
    <source>
        <dbReference type="EMBL" id="QQP35971.1"/>
    </source>
</evidence>
<evidence type="ECO:0000256" key="2">
    <source>
        <dbReference type="ARBA" id="ARBA00022771"/>
    </source>
</evidence>
<keyword evidence="3" id="KW-0862">Zinc</keyword>
<dbReference type="PANTHER" id="PTHR46481:SF9">
    <property type="entry name" value="ZINC FINGER BED DOMAIN-CONTAINING PROTEIN 1-LIKE"/>
    <property type="match status" value="1"/>
</dbReference>
<dbReference type="SUPFAM" id="SSF57667">
    <property type="entry name" value="beta-beta-alpha zinc fingers"/>
    <property type="match status" value="1"/>
</dbReference>
<evidence type="ECO:0000256" key="6">
    <source>
        <dbReference type="PROSITE-ProRule" id="PRU00027"/>
    </source>
</evidence>
<feature type="non-terminal residue" evidence="8">
    <location>
        <position position="1"/>
    </location>
</feature>
<evidence type="ECO:0000256" key="1">
    <source>
        <dbReference type="ARBA" id="ARBA00022723"/>
    </source>
</evidence>
<dbReference type="Proteomes" id="UP000595437">
    <property type="component" value="Chromosome 15"/>
</dbReference>
<reference evidence="9" key="1">
    <citation type="submission" date="2021-01" db="EMBL/GenBank/DDBJ databases">
        <title>Caligus Genome Assembly.</title>
        <authorList>
            <person name="Gallardo-Escarate C."/>
        </authorList>
    </citation>
    <scope>NUCLEOTIDE SEQUENCE [LARGE SCALE GENOMIC DNA]</scope>
</reference>
<dbReference type="InterPro" id="IPR052035">
    <property type="entry name" value="ZnF_BED_domain_contain"/>
</dbReference>
<evidence type="ECO:0000256" key="4">
    <source>
        <dbReference type="ARBA" id="ARBA00023015"/>
    </source>
</evidence>
<dbReference type="PROSITE" id="PS50808">
    <property type="entry name" value="ZF_BED"/>
    <property type="match status" value="1"/>
</dbReference>
<dbReference type="OrthoDB" id="1607513at2759"/>
<dbReference type="GO" id="GO:0008270">
    <property type="term" value="F:zinc ion binding"/>
    <property type="evidence" value="ECO:0007669"/>
    <property type="project" value="UniProtKB-KW"/>
</dbReference>
<keyword evidence="9" id="KW-1185">Reference proteome</keyword>
<dbReference type="InterPro" id="IPR036236">
    <property type="entry name" value="Znf_C2H2_sf"/>
</dbReference>
<dbReference type="SMART" id="SM00614">
    <property type="entry name" value="ZnF_BED"/>
    <property type="match status" value="1"/>
</dbReference>
<dbReference type="Pfam" id="PF02892">
    <property type="entry name" value="zf-BED"/>
    <property type="match status" value="1"/>
</dbReference>
<keyword evidence="4" id="KW-0805">Transcription regulation</keyword>
<organism evidence="8 9">
    <name type="scientific">Caligus rogercresseyi</name>
    <name type="common">Sea louse</name>
    <dbReference type="NCBI Taxonomy" id="217165"/>
    <lineage>
        <taxon>Eukaryota</taxon>
        <taxon>Metazoa</taxon>
        <taxon>Ecdysozoa</taxon>
        <taxon>Arthropoda</taxon>
        <taxon>Crustacea</taxon>
        <taxon>Multicrustacea</taxon>
        <taxon>Hexanauplia</taxon>
        <taxon>Copepoda</taxon>
        <taxon>Siphonostomatoida</taxon>
        <taxon>Caligidae</taxon>
        <taxon>Caligus</taxon>
    </lineage>
</organism>
<keyword evidence="5" id="KW-0804">Transcription</keyword>
<dbReference type="AlphaFoldDB" id="A0A7T8GQX2"/>
<accession>A0A7T8GQX2</accession>
<keyword evidence="1" id="KW-0479">Metal-binding</keyword>
<dbReference type="PANTHER" id="PTHR46481">
    <property type="entry name" value="ZINC FINGER BED DOMAIN-CONTAINING PROTEIN 4"/>
    <property type="match status" value="1"/>
</dbReference>
<dbReference type="EMBL" id="CP045904">
    <property type="protein sequence ID" value="QQP35971.1"/>
    <property type="molecule type" value="Genomic_DNA"/>
</dbReference>
<feature type="domain" description="BED-type" evidence="7">
    <location>
        <begin position="17"/>
        <end position="76"/>
    </location>
</feature>
<proteinExistence type="predicted"/>